<accession>B0DQP8</accession>
<evidence type="ECO:0000256" key="1">
    <source>
        <dbReference type="SAM" id="MobiDB-lite"/>
    </source>
</evidence>
<dbReference type="Proteomes" id="UP000001194">
    <property type="component" value="Unassembled WGS sequence"/>
</dbReference>
<gene>
    <name evidence="2" type="ORF">LACBIDRAFT_331828</name>
</gene>
<dbReference type="RefSeq" id="XP_001886293.1">
    <property type="nucleotide sequence ID" value="XM_001886258.1"/>
</dbReference>
<protein>
    <submittedName>
        <fullName evidence="2">Predicted protein</fullName>
    </submittedName>
</protein>
<evidence type="ECO:0000313" key="2">
    <source>
        <dbReference type="EMBL" id="EDR03152.1"/>
    </source>
</evidence>
<dbReference type="InParanoid" id="B0DQP8"/>
<dbReference type="AlphaFoldDB" id="B0DQP8"/>
<keyword evidence="3" id="KW-1185">Reference proteome</keyword>
<feature type="region of interest" description="Disordered" evidence="1">
    <location>
        <begin position="112"/>
        <end position="139"/>
    </location>
</feature>
<evidence type="ECO:0000313" key="3">
    <source>
        <dbReference type="Proteomes" id="UP000001194"/>
    </source>
</evidence>
<dbReference type="STRING" id="486041.B0DQP8"/>
<dbReference type="GeneID" id="6081843"/>
<reference evidence="2 3" key="1">
    <citation type="journal article" date="2008" name="Nature">
        <title>The genome of Laccaria bicolor provides insights into mycorrhizal symbiosis.</title>
        <authorList>
            <person name="Martin F."/>
            <person name="Aerts A."/>
            <person name="Ahren D."/>
            <person name="Brun A."/>
            <person name="Danchin E.G.J."/>
            <person name="Duchaussoy F."/>
            <person name="Gibon J."/>
            <person name="Kohler A."/>
            <person name="Lindquist E."/>
            <person name="Pereda V."/>
            <person name="Salamov A."/>
            <person name="Shapiro H.J."/>
            <person name="Wuyts J."/>
            <person name="Blaudez D."/>
            <person name="Buee M."/>
            <person name="Brokstein P."/>
            <person name="Canbaeck B."/>
            <person name="Cohen D."/>
            <person name="Courty P.E."/>
            <person name="Coutinho P.M."/>
            <person name="Delaruelle C."/>
            <person name="Detter J.C."/>
            <person name="Deveau A."/>
            <person name="DiFazio S."/>
            <person name="Duplessis S."/>
            <person name="Fraissinet-Tachet L."/>
            <person name="Lucic E."/>
            <person name="Frey-Klett P."/>
            <person name="Fourrey C."/>
            <person name="Feussner I."/>
            <person name="Gay G."/>
            <person name="Grimwood J."/>
            <person name="Hoegger P.J."/>
            <person name="Jain P."/>
            <person name="Kilaru S."/>
            <person name="Labbe J."/>
            <person name="Lin Y.C."/>
            <person name="Legue V."/>
            <person name="Le Tacon F."/>
            <person name="Marmeisse R."/>
            <person name="Melayah D."/>
            <person name="Montanini B."/>
            <person name="Muratet M."/>
            <person name="Nehls U."/>
            <person name="Niculita-Hirzel H."/>
            <person name="Oudot-Le Secq M.P."/>
            <person name="Peter M."/>
            <person name="Quesneville H."/>
            <person name="Rajashekar B."/>
            <person name="Reich M."/>
            <person name="Rouhier N."/>
            <person name="Schmutz J."/>
            <person name="Yin T."/>
            <person name="Chalot M."/>
            <person name="Henrissat B."/>
            <person name="Kuees U."/>
            <person name="Lucas S."/>
            <person name="Van de Peer Y."/>
            <person name="Podila G.K."/>
            <person name="Polle A."/>
            <person name="Pukkila P.J."/>
            <person name="Richardson P.M."/>
            <person name="Rouze P."/>
            <person name="Sanders I.R."/>
            <person name="Stajich J.E."/>
            <person name="Tunlid A."/>
            <person name="Tuskan G."/>
            <person name="Grigoriev I.V."/>
        </authorList>
    </citation>
    <scope>NUCLEOTIDE SEQUENCE [LARGE SCALE GENOMIC DNA]</scope>
    <source>
        <strain evidence="3">S238N-H82 / ATCC MYA-4686</strain>
    </source>
</reference>
<organism evidence="3">
    <name type="scientific">Laccaria bicolor (strain S238N-H82 / ATCC MYA-4686)</name>
    <name type="common">Bicoloured deceiver</name>
    <name type="synonym">Laccaria laccata var. bicolor</name>
    <dbReference type="NCBI Taxonomy" id="486041"/>
    <lineage>
        <taxon>Eukaryota</taxon>
        <taxon>Fungi</taxon>
        <taxon>Dikarya</taxon>
        <taxon>Basidiomycota</taxon>
        <taxon>Agaricomycotina</taxon>
        <taxon>Agaricomycetes</taxon>
        <taxon>Agaricomycetidae</taxon>
        <taxon>Agaricales</taxon>
        <taxon>Agaricineae</taxon>
        <taxon>Hydnangiaceae</taxon>
        <taxon>Laccaria</taxon>
    </lineage>
</organism>
<sequence length="139" mass="15834">MSEAASIITSTFQHFNFAIPDLGRSPGAWKRVIKQWEEVDPVTKHALKDWPGEWYKGSSAMAGKRMQRKMIFDKYVRLCQDEGVFLSRYPDANKSIPKLLEAIRWNNGRTCSSKHGTAKECKSKSPLSSLPETEIETEI</sequence>
<dbReference type="OrthoDB" id="3052667at2759"/>
<dbReference type="EMBL" id="DS547126">
    <property type="protein sequence ID" value="EDR03152.1"/>
    <property type="molecule type" value="Genomic_DNA"/>
</dbReference>
<dbReference type="HOGENOM" id="CLU_1845439_0_0_1"/>
<dbReference type="KEGG" id="lbc:LACBIDRAFT_331828"/>
<proteinExistence type="predicted"/>
<name>B0DQP8_LACBS</name>